<sequence precursor="true">MKSNQICRFLCLALALAVFSSIGCVPPSSKDDVAKKDKPKPIIGQTTSEISEWDPDAGQTIRVDGEDVNIVNRNLKALSGASNTIAKMKVQQSLELFRATEGRYPKTFEEFMDKVFKVYVVDLPMPVTSCEYQYDVENHELLVVEKKKAE</sequence>
<dbReference type="STRING" id="980251.GCA_001642875_01159"/>
<organism evidence="2 3">
    <name type="scientific">Mariniblastus fucicola</name>
    <dbReference type="NCBI Taxonomy" id="980251"/>
    <lineage>
        <taxon>Bacteria</taxon>
        <taxon>Pseudomonadati</taxon>
        <taxon>Planctomycetota</taxon>
        <taxon>Planctomycetia</taxon>
        <taxon>Pirellulales</taxon>
        <taxon>Pirellulaceae</taxon>
        <taxon>Mariniblastus</taxon>
    </lineage>
</organism>
<keyword evidence="1" id="KW-0732">Signal</keyword>
<reference evidence="2 3" key="1">
    <citation type="submission" date="2019-08" db="EMBL/GenBank/DDBJ databases">
        <title>Deep-cultivation of Planctomycetes and their phenomic and genomic characterization uncovers novel biology.</title>
        <authorList>
            <person name="Wiegand S."/>
            <person name="Jogler M."/>
            <person name="Boedeker C."/>
            <person name="Pinto D."/>
            <person name="Vollmers J."/>
            <person name="Rivas-Marin E."/>
            <person name="Kohn T."/>
            <person name="Peeters S.H."/>
            <person name="Heuer A."/>
            <person name="Rast P."/>
            <person name="Oberbeckmann S."/>
            <person name="Bunk B."/>
            <person name="Jeske O."/>
            <person name="Meyerdierks A."/>
            <person name="Storesund J.E."/>
            <person name="Kallscheuer N."/>
            <person name="Luecker S."/>
            <person name="Lage O.M."/>
            <person name="Pohl T."/>
            <person name="Merkel B.J."/>
            <person name="Hornburger P."/>
            <person name="Mueller R.-W."/>
            <person name="Bruemmer F."/>
            <person name="Labrenz M."/>
            <person name="Spormann A.M."/>
            <person name="Op den Camp H."/>
            <person name="Overmann J."/>
            <person name="Amann R."/>
            <person name="Jetten M.S.M."/>
            <person name="Mascher T."/>
            <person name="Medema M.H."/>
            <person name="Devos D.P."/>
            <person name="Kaster A.-K."/>
            <person name="Ovreas L."/>
            <person name="Rohde M."/>
            <person name="Galperin M.Y."/>
            <person name="Jogler C."/>
        </authorList>
    </citation>
    <scope>NUCLEOTIDE SEQUENCE [LARGE SCALE GENOMIC DNA]</scope>
    <source>
        <strain evidence="2 3">FC18</strain>
    </source>
</reference>
<name>A0A5B9PGV4_9BACT</name>
<evidence type="ECO:0000313" key="3">
    <source>
        <dbReference type="Proteomes" id="UP000322214"/>
    </source>
</evidence>
<evidence type="ECO:0000313" key="2">
    <source>
        <dbReference type="EMBL" id="QEG24490.1"/>
    </source>
</evidence>
<feature type="signal peptide" evidence="1">
    <location>
        <begin position="1"/>
        <end position="30"/>
    </location>
</feature>
<dbReference type="Proteomes" id="UP000322214">
    <property type="component" value="Chromosome"/>
</dbReference>
<feature type="chain" id="PRO_5022703140" description="Lipoprotein" evidence="1">
    <location>
        <begin position="31"/>
        <end position="150"/>
    </location>
</feature>
<evidence type="ECO:0000256" key="1">
    <source>
        <dbReference type="SAM" id="SignalP"/>
    </source>
</evidence>
<accession>A0A5B9PGV4</accession>
<gene>
    <name evidence="2" type="ORF">MFFC18_44100</name>
</gene>
<dbReference type="OrthoDB" id="213044at2"/>
<evidence type="ECO:0008006" key="4">
    <source>
        <dbReference type="Google" id="ProtNLM"/>
    </source>
</evidence>
<dbReference type="AlphaFoldDB" id="A0A5B9PGV4"/>
<keyword evidence="3" id="KW-1185">Reference proteome</keyword>
<dbReference type="RefSeq" id="WP_148619019.1">
    <property type="nucleotide sequence ID" value="NZ_CP042912.1"/>
</dbReference>
<protein>
    <recommendedName>
        <fullName evidence="4">Lipoprotein</fullName>
    </recommendedName>
</protein>
<proteinExistence type="predicted"/>
<dbReference type="EMBL" id="CP042912">
    <property type="protein sequence ID" value="QEG24490.1"/>
    <property type="molecule type" value="Genomic_DNA"/>
</dbReference>
<dbReference type="KEGG" id="mff:MFFC18_44100"/>
<dbReference type="PROSITE" id="PS51257">
    <property type="entry name" value="PROKAR_LIPOPROTEIN"/>
    <property type="match status" value="1"/>
</dbReference>